<reference evidence="3" key="1">
    <citation type="submission" date="2022-12" db="EMBL/GenBank/DDBJ databases">
        <authorList>
            <person name="Petersen C."/>
        </authorList>
    </citation>
    <scope>NUCLEOTIDE SEQUENCE</scope>
    <source>
        <strain evidence="3">IBT 29677</strain>
    </source>
</reference>
<sequence>MESQDGITVRPMRLKVLYTFDNDNKTNCLARWPHVLDIQTAYLDEQTQIGVIELKTCIQAIVSASPELVAQLGKDYTVYAYDYSEYETPLVGQGMLSWVLASASPTPEAPAHQSKTMETLEVKLRLVPVPTVMQSQFVDSMQTYRQLSNVIPHDFDAQSWTNFMRQNPGLLERSRSQQLESASSPMNHSGIERLHQLLSDGATPREFSNYPGNESTRSISPIHSYGAPSRVSTPGGTRPSTQQQPSQSKGFTSNDMIRPSSSASMRDKDLSCLATAVGEESSDPQPRKRAKVYQANWPGKSDMNIERQPSSLRVQASTAASVRIHRPTPVNPLLAAEHSNEEPVRPPTPISRPGDHARRARPSSSLLREYSAQSSSSYMSPYAHSDDMLTTDQTSPDDSRYQGLFETSFSMPSSPPVVEYRFPSKSSPNLPPISLDTDSGFMSGGLDDMMDDATTPVEEVQRTEPNADDQNQSRSVRPTVQATSPASTADIMPLKINDLSSQHPTSANARRPLPRTQSCASSRPSSRAGAQYTPKQLAPAPISQNELEQMIATLPASDPVGPSHPPLVHAQTWAGPMSDCYAQTPDASAPPQPPKSGKNRKGDSSKQAKRIQTRLECAVREGQMPPYCENCGSIETPTWRRAWSREFDGDGNIAKSMMVSEHHLLWEVVDKDDNDQVTKFKIYKKTLLEEDNGYIQVLLCNPCGLWLFKAKSMRPENKWNKQPAEKLGEKRKRPSRTRKQSGGPLSKPRTRSKVATSEVAASSPAPTEGSSVHPEDGTTPRDTTPQVENAHDETHTEAEDCEGSASKRRRANSAEPPRSANSSRGRWEGQDAVEALKLAIQSSPARNMESRKVPLADDTKLTPKPVRRALFQAGQQDGPLRELGASFVNSCSPRRSPRIASNSHDDKRQQQKENQGHADIDDLFESPSLDFDLPVSPTPRRRNTCVNVMHERRHSLPTNSPTANRKREAGAAATAARLTAERLQRVQEGPQSNPRQSRSANKNGSTTLSDGDLHTDAFNALDGMMLDIFDEANRDTLDLDGVKLSGNDWADWLPSDYVSPTGSEDGPAPSEDLINVILSDPSAMKENIHPSDFNIFNFDDTDIPDSGFFSSDALHGDGPSKVQSIHENPSGQANSPNSSTPL</sequence>
<feature type="compositionally biased region" description="Basic and acidic residues" evidence="1">
    <location>
        <begin position="903"/>
        <end position="920"/>
    </location>
</feature>
<evidence type="ECO:0000259" key="2">
    <source>
        <dbReference type="Pfam" id="PF25823"/>
    </source>
</evidence>
<feature type="compositionally biased region" description="Polar residues" evidence="1">
    <location>
        <begin position="210"/>
        <end position="221"/>
    </location>
</feature>
<feature type="region of interest" description="Disordered" evidence="1">
    <location>
        <begin position="578"/>
        <end position="610"/>
    </location>
</feature>
<dbReference type="OrthoDB" id="3199820at2759"/>
<dbReference type="InterPro" id="IPR013088">
    <property type="entry name" value="Znf_NHR/GATA"/>
</dbReference>
<feature type="region of interest" description="Disordered" evidence="1">
    <location>
        <begin position="717"/>
        <end position="860"/>
    </location>
</feature>
<feature type="region of interest" description="Disordered" evidence="1">
    <location>
        <begin position="1107"/>
        <end position="1142"/>
    </location>
</feature>
<feature type="region of interest" description="Disordered" evidence="1">
    <location>
        <begin position="335"/>
        <end position="534"/>
    </location>
</feature>
<dbReference type="GeneID" id="81366297"/>
<dbReference type="GO" id="GO:0006357">
    <property type="term" value="P:regulation of transcription by RNA polymerase II"/>
    <property type="evidence" value="ECO:0007669"/>
    <property type="project" value="TreeGrafter"/>
</dbReference>
<gene>
    <name evidence="3" type="ORF">N7509_002680</name>
</gene>
<dbReference type="AlphaFoldDB" id="A0A9W9W984"/>
<dbReference type="RefSeq" id="XP_056493112.1">
    <property type="nucleotide sequence ID" value="XM_056627317.1"/>
</dbReference>
<feature type="region of interest" description="Disordered" evidence="1">
    <location>
        <begin position="885"/>
        <end position="1012"/>
    </location>
</feature>
<name>A0A9W9W984_9EURO</name>
<feature type="compositionally biased region" description="Polar residues" evidence="1">
    <location>
        <begin position="1121"/>
        <end position="1142"/>
    </location>
</feature>
<protein>
    <recommendedName>
        <fullName evidence="2">Ams2/SPT21 N-terminal domain-containing protein</fullName>
    </recommendedName>
</protein>
<dbReference type="FunFam" id="3.30.50.10:FF:000067">
    <property type="entry name" value="GATA transcription factor (Ams2), putative"/>
    <property type="match status" value="1"/>
</dbReference>
<dbReference type="InterPro" id="IPR057725">
    <property type="entry name" value="Ams2-SPT21_N"/>
</dbReference>
<feature type="region of interest" description="Disordered" evidence="1">
    <location>
        <begin position="202"/>
        <end position="320"/>
    </location>
</feature>
<evidence type="ECO:0000313" key="4">
    <source>
        <dbReference type="Proteomes" id="UP001147747"/>
    </source>
</evidence>
<feature type="compositionally biased region" description="Basic and acidic residues" evidence="1">
    <location>
        <begin position="789"/>
        <end position="798"/>
    </location>
</feature>
<feature type="compositionally biased region" description="Polar residues" evidence="1">
    <location>
        <begin position="307"/>
        <end position="320"/>
    </location>
</feature>
<dbReference type="GO" id="GO:0000183">
    <property type="term" value="P:rDNA heterochromatin formation"/>
    <property type="evidence" value="ECO:0007669"/>
    <property type="project" value="TreeGrafter"/>
</dbReference>
<dbReference type="InterPro" id="IPR042403">
    <property type="entry name" value="Spt21/Ams2"/>
</dbReference>
<keyword evidence="4" id="KW-1185">Reference proteome</keyword>
<feature type="compositionally biased region" description="Basic and acidic residues" evidence="1">
    <location>
        <begin position="717"/>
        <end position="728"/>
    </location>
</feature>
<proteinExistence type="predicted"/>
<feature type="compositionally biased region" description="Basic residues" evidence="1">
    <location>
        <begin position="729"/>
        <end position="739"/>
    </location>
</feature>
<feature type="compositionally biased region" description="Polar residues" evidence="1">
    <location>
        <begin position="515"/>
        <end position="525"/>
    </location>
</feature>
<dbReference type="SUPFAM" id="SSF57716">
    <property type="entry name" value="Glucocorticoid receptor-like (DNA-binding domain)"/>
    <property type="match status" value="1"/>
</dbReference>
<feature type="compositionally biased region" description="Polar residues" evidence="1">
    <location>
        <begin position="498"/>
        <end position="508"/>
    </location>
</feature>
<feature type="compositionally biased region" description="Polar residues" evidence="1">
    <location>
        <begin position="989"/>
        <end position="1009"/>
    </location>
</feature>
<feature type="compositionally biased region" description="Low complexity" evidence="1">
    <location>
        <begin position="362"/>
        <end position="383"/>
    </location>
</feature>
<accession>A0A9W9W984</accession>
<comment type="caution">
    <text evidence="3">The sequence shown here is derived from an EMBL/GenBank/DDBJ whole genome shotgun (WGS) entry which is preliminary data.</text>
</comment>
<dbReference type="PANTHER" id="PTHR39147:SF1">
    <property type="entry name" value="PROTEIN SPT21"/>
    <property type="match status" value="1"/>
</dbReference>
<feature type="compositionally biased region" description="Low complexity" evidence="1">
    <location>
        <begin position="239"/>
        <end position="248"/>
    </location>
</feature>
<reference evidence="3" key="2">
    <citation type="journal article" date="2023" name="IMA Fungus">
        <title>Comparative genomic study of the Penicillium genus elucidates a diverse pangenome and 15 lateral gene transfer events.</title>
        <authorList>
            <person name="Petersen C."/>
            <person name="Sorensen T."/>
            <person name="Nielsen M.R."/>
            <person name="Sondergaard T.E."/>
            <person name="Sorensen J.L."/>
            <person name="Fitzpatrick D.A."/>
            <person name="Frisvad J.C."/>
            <person name="Nielsen K.L."/>
        </authorList>
    </citation>
    <scope>NUCLEOTIDE SEQUENCE</scope>
    <source>
        <strain evidence="3">IBT 29677</strain>
    </source>
</reference>
<feature type="compositionally biased region" description="Polar residues" evidence="1">
    <location>
        <begin position="468"/>
        <end position="487"/>
    </location>
</feature>
<dbReference type="Pfam" id="PF25823">
    <property type="entry name" value="Ams2-SPT21_N"/>
    <property type="match status" value="1"/>
</dbReference>
<feature type="domain" description="Ams2/SPT21 N-terminal" evidence="2">
    <location>
        <begin position="7"/>
        <end position="129"/>
    </location>
</feature>
<dbReference type="PANTHER" id="PTHR39147">
    <property type="entry name" value="PROTEIN SPT21"/>
    <property type="match status" value="1"/>
</dbReference>
<evidence type="ECO:0000256" key="1">
    <source>
        <dbReference type="SAM" id="MobiDB-lite"/>
    </source>
</evidence>
<dbReference type="EMBL" id="JAPZBU010000004">
    <property type="protein sequence ID" value="KAJ5408797.1"/>
    <property type="molecule type" value="Genomic_DNA"/>
</dbReference>
<organism evidence="3 4">
    <name type="scientific">Penicillium cosmopolitanum</name>
    <dbReference type="NCBI Taxonomy" id="1131564"/>
    <lineage>
        <taxon>Eukaryota</taxon>
        <taxon>Fungi</taxon>
        <taxon>Dikarya</taxon>
        <taxon>Ascomycota</taxon>
        <taxon>Pezizomycotina</taxon>
        <taxon>Eurotiomycetes</taxon>
        <taxon>Eurotiomycetidae</taxon>
        <taxon>Eurotiales</taxon>
        <taxon>Aspergillaceae</taxon>
        <taxon>Penicillium</taxon>
    </lineage>
</organism>
<dbReference type="Gene3D" id="3.30.50.10">
    <property type="entry name" value="Erythroid Transcription Factor GATA-1, subunit A"/>
    <property type="match status" value="1"/>
</dbReference>
<dbReference type="GO" id="GO:0008270">
    <property type="term" value="F:zinc ion binding"/>
    <property type="evidence" value="ECO:0007669"/>
    <property type="project" value="InterPro"/>
</dbReference>
<dbReference type="Proteomes" id="UP001147747">
    <property type="component" value="Unassembled WGS sequence"/>
</dbReference>
<feature type="compositionally biased region" description="Basic and acidic residues" evidence="1">
    <location>
        <begin position="848"/>
        <end position="860"/>
    </location>
</feature>
<dbReference type="GO" id="GO:0030466">
    <property type="term" value="P:silent mating-type cassette heterochromatin formation"/>
    <property type="evidence" value="ECO:0007669"/>
    <property type="project" value="TreeGrafter"/>
</dbReference>
<feature type="compositionally biased region" description="Polar residues" evidence="1">
    <location>
        <begin position="249"/>
        <end position="264"/>
    </location>
</feature>
<evidence type="ECO:0000313" key="3">
    <source>
        <dbReference type="EMBL" id="KAJ5408797.1"/>
    </source>
</evidence>